<evidence type="ECO:0000313" key="1">
    <source>
        <dbReference type="EMBL" id="MPM74365.1"/>
    </source>
</evidence>
<dbReference type="AlphaFoldDB" id="A0A645CBR0"/>
<organism evidence="1">
    <name type="scientific">bioreactor metagenome</name>
    <dbReference type="NCBI Taxonomy" id="1076179"/>
    <lineage>
        <taxon>unclassified sequences</taxon>
        <taxon>metagenomes</taxon>
        <taxon>ecological metagenomes</taxon>
    </lineage>
</organism>
<protein>
    <submittedName>
        <fullName evidence="1">Uncharacterized protein</fullName>
    </submittedName>
</protein>
<name>A0A645CBR0_9ZZZZ</name>
<proteinExistence type="predicted"/>
<dbReference type="EMBL" id="VSSQ01025915">
    <property type="protein sequence ID" value="MPM74365.1"/>
    <property type="molecule type" value="Genomic_DNA"/>
</dbReference>
<reference evidence="1" key="1">
    <citation type="submission" date="2019-08" db="EMBL/GenBank/DDBJ databases">
        <authorList>
            <person name="Kucharzyk K."/>
            <person name="Murdoch R.W."/>
            <person name="Higgins S."/>
            <person name="Loffler F."/>
        </authorList>
    </citation>
    <scope>NUCLEOTIDE SEQUENCE</scope>
</reference>
<gene>
    <name evidence="1" type="ORF">SDC9_121353</name>
</gene>
<comment type="caution">
    <text evidence="1">The sequence shown here is derived from an EMBL/GenBank/DDBJ whole genome shotgun (WGS) entry which is preliminary data.</text>
</comment>
<accession>A0A645CBR0</accession>
<sequence>MVGLKGTNNKERLHQVLELESQIEKNLEQQNVMVNLMSAGYIEPELYHAERNALLMEADRLNKEKDFIAKSINGDLTHLDEAQKLLRFMAKKTNTIEYEDALIQDYVERVIIQSRNEACFELKCGLKLTERLV</sequence>